<dbReference type="EMBL" id="LWUJ01000010">
    <property type="protein sequence ID" value="OAL10611.1"/>
    <property type="molecule type" value="Genomic_DNA"/>
</dbReference>
<evidence type="ECO:0000256" key="1">
    <source>
        <dbReference type="SAM" id="MobiDB-lite"/>
    </source>
</evidence>
<gene>
    <name evidence="3" type="ORF">A6V39_00905</name>
</gene>
<keyword evidence="4" id="KW-1185">Reference proteome</keyword>
<evidence type="ECO:0000313" key="3">
    <source>
        <dbReference type="EMBL" id="OAL10611.1"/>
    </source>
</evidence>
<keyword evidence="2" id="KW-1133">Transmembrane helix</keyword>
<dbReference type="Proteomes" id="UP000077623">
    <property type="component" value="Unassembled WGS sequence"/>
</dbReference>
<name>A0A1A9QF24_9MOLU</name>
<keyword evidence="2" id="KW-0472">Membrane</keyword>
<proteinExistence type="predicted"/>
<evidence type="ECO:0000256" key="2">
    <source>
        <dbReference type="SAM" id="Phobius"/>
    </source>
</evidence>
<feature type="transmembrane region" description="Helical" evidence="2">
    <location>
        <begin position="6"/>
        <end position="29"/>
    </location>
</feature>
<protein>
    <submittedName>
        <fullName evidence="3">Uncharacterized protein</fullName>
    </submittedName>
</protein>
<dbReference type="STRING" id="432608.A6V39_00905"/>
<accession>A0A1A9QF24</accession>
<reference evidence="4" key="1">
    <citation type="submission" date="2016-04" db="EMBL/GenBank/DDBJ databases">
        <authorList>
            <person name="Quiroz-Castaneda R.E."/>
            <person name="Martinez-Ocampo F."/>
        </authorList>
    </citation>
    <scope>NUCLEOTIDE SEQUENCE [LARGE SCALE GENOMIC DNA]</scope>
    <source>
        <strain evidence="4">INIFAP01</strain>
    </source>
</reference>
<evidence type="ECO:0000313" key="4">
    <source>
        <dbReference type="Proteomes" id="UP000077623"/>
    </source>
</evidence>
<feature type="region of interest" description="Disordered" evidence="1">
    <location>
        <begin position="31"/>
        <end position="64"/>
    </location>
</feature>
<dbReference type="AlphaFoldDB" id="A0A1A9QF24"/>
<organism evidence="3 4">
    <name type="scientific">Candidatus Mycoplasma haematobovis</name>
    <dbReference type="NCBI Taxonomy" id="432608"/>
    <lineage>
        <taxon>Bacteria</taxon>
        <taxon>Bacillati</taxon>
        <taxon>Mycoplasmatota</taxon>
        <taxon>Mollicutes</taxon>
        <taxon>Mycoplasmataceae</taxon>
        <taxon>Mycoplasma</taxon>
    </lineage>
</organism>
<sequence>MTSTFVKIASLGGGIATVTGGTIAVVYSLSDSSKTKPSTQSNGDESSKQQNTKQPQSITQLLNY</sequence>
<comment type="caution">
    <text evidence="3">The sequence shown here is derived from an EMBL/GenBank/DDBJ whole genome shotgun (WGS) entry which is preliminary data.</text>
</comment>
<keyword evidence="2" id="KW-0812">Transmembrane</keyword>
<dbReference type="RefSeq" id="WP_187149846.1">
    <property type="nucleotide sequence ID" value="NZ_LWUJ01000010.1"/>
</dbReference>